<dbReference type="InterPro" id="IPR021211">
    <property type="entry name" value="SAM35"/>
</dbReference>
<dbReference type="OrthoDB" id="198787at2759"/>
<dbReference type="EMBL" id="KV454546">
    <property type="protein sequence ID" value="ODV64851.1"/>
    <property type="molecule type" value="Genomic_DNA"/>
</dbReference>
<evidence type="ECO:0000313" key="1">
    <source>
        <dbReference type="EMBL" id="ODV64851.1"/>
    </source>
</evidence>
<protein>
    <submittedName>
        <fullName evidence="1">Uncharacterized protein</fullName>
    </submittedName>
</protein>
<dbReference type="AlphaFoldDB" id="A0A1E4RC81"/>
<name>A0A1E4RC81_9ASCO</name>
<dbReference type="Pfam" id="PF10806">
    <property type="entry name" value="SAM35"/>
    <property type="match status" value="1"/>
</dbReference>
<evidence type="ECO:0000313" key="2">
    <source>
        <dbReference type="Proteomes" id="UP000095085"/>
    </source>
</evidence>
<reference evidence="2" key="1">
    <citation type="submission" date="2016-05" db="EMBL/GenBank/DDBJ databases">
        <title>Comparative genomics of biotechnologically important yeasts.</title>
        <authorList>
            <consortium name="DOE Joint Genome Institute"/>
            <person name="Riley R."/>
            <person name="Haridas S."/>
            <person name="Wolfe K.H."/>
            <person name="Lopes M.R."/>
            <person name="Hittinger C.T."/>
            <person name="Goker M."/>
            <person name="Salamov A."/>
            <person name="Wisecaver J."/>
            <person name="Long T.M."/>
            <person name="Aerts A.L."/>
            <person name="Barry K."/>
            <person name="Choi C."/>
            <person name="Clum A."/>
            <person name="Coughlan A.Y."/>
            <person name="Deshpande S."/>
            <person name="Douglass A.P."/>
            <person name="Hanson S.J."/>
            <person name="Klenk H.-P."/>
            <person name="Labutti K."/>
            <person name="Lapidus A."/>
            <person name="Lindquist E."/>
            <person name="Lipzen A."/>
            <person name="Meier-Kolthoff J.P."/>
            <person name="Ohm R.A."/>
            <person name="Otillar R.P."/>
            <person name="Pangilinan J."/>
            <person name="Peng Y."/>
            <person name="Rokas A."/>
            <person name="Rosa C.A."/>
            <person name="Scheuner C."/>
            <person name="Sibirny A.A."/>
            <person name="Slot J.C."/>
            <person name="Stielow J.B."/>
            <person name="Sun H."/>
            <person name="Kurtzman C.P."/>
            <person name="Blackwell M."/>
            <person name="Grigoriev I.V."/>
            <person name="Jeffries T.W."/>
        </authorList>
    </citation>
    <scope>NUCLEOTIDE SEQUENCE [LARGE SCALE GENOMIC DNA]</scope>
    <source>
        <strain evidence="2">NRRL Y-1933</strain>
    </source>
</reference>
<dbReference type="GeneID" id="30993662"/>
<sequence>MVQVPSLLRSVFETFPLKTYPPIPNTTAGSKQAIESNRLYFESASKSNSNDSFILGVPNVLALDNDKYIPTDPISLAQCLILCYKHKLKLPSNSSSNKCPHSLLKMSHHASEDGQLPILIENGEDSSRTIRSCKSFTETINDKYFKEDIQAFFINNLIDHDLNDLWILSLLVEISRGNLEVVDQIFKIDEALYENEHIKFATSVSLLKEIPNWNSFRIRHASLFDTKKSSSINYPLRYVRENALEFQIIDNSKAINSYYEDQLSKLNTTLELLVDYITPENTQLPKKIIELKVIAFVICIDKVLGKDTQIYKVLTQKKFEGIIDHSYNVISKDF</sequence>
<proteinExistence type="predicted"/>
<gene>
    <name evidence="1" type="ORF">HYPBUDRAFT_115310</name>
</gene>
<dbReference type="Proteomes" id="UP000095085">
    <property type="component" value="Unassembled WGS sequence"/>
</dbReference>
<accession>A0A1E4RC81</accession>
<keyword evidence="2" id="KW-1185">Reference proteome</keyword>
<dbReference type="STRING" id="984485.A0A1E4RC81"/>
<dbReference type="RefSeq" id="XP_020073918.1">
    <property type="nucleotide sequence ID" value="XM_020219112.1"/>
</dbReference>
<organism evidence="1 2">
    <name type="scientific">Hyphopichia burtonii NRRL Y-1933</name>
    <dbReference type="NCBI Taxonomy" id="984485"/>
    <lineage>
        <taxon>Eukaryota</taxon>
        <taxon>Fungi</taxon>
        <taxon>Dikarya</taxon>
        <taxon>Ascomycota</taxon>
        <taxon>Saccharomycotina</taxon>
        <taxon>Pichiomycetes</taxon>
        <taxon>Debaryomycetaceae</taxon>
        <taxon>Hyphopichia</taxon>
    </lineage>
</organism>